<reference evidence="2 3" key="1">
    <citation type="submission" date="2016-11" db="EMBL/GenBank/DDBJ databases">
        <authorList>
            <person name="Jaros S."/>
            <person name="Januszkiewicz K."/>
            <person name="Wedrychowicz H."/>
        </authorList>
    </citation>
    <scope>NUCLEOTIDE SEQUENCE [LARGE SCALE GENOMIC DNA]</scope>
    <source>
        <strain evidence="2 3">CGMCC 1.10681</strain>
    </source>
</reference>
<evidence type="ECO:0000313" key="3">
    <source>
        <dbReference type="Proteomes" id="UP000184184"/>
    </source>
</evidence>
<dbReference type="EMBL" id="FRCZ01000001">
    <property type="protein sequence ID" value="SHM73351.1"/>
    <property type="molecule type" value="Genomic_DNA"/>
</dbReference>
<dbReference type="RefSeq" id="WP_073200093.1">
    <property type="nucleotide sequence ID" value="NZ_FRCZ01000001.1"/>
</dbReference>
<protein>
    <submittedName>
        <fullName evidence="2">Uncharacterized protein</fullName>
    </submittedName>
</protein>
<sequence>MPIQNRHEIEQLAKTSLQLEEATRIARNSADQEVMQELQQQLREVQNQIQDARGKAINGSGTSTEPLFDAQVRVEECQHTLKRALMNVEAGQDNNYR</sequence>
<proteinExistence type="predicted"/>
<accession>A0A1M7L5J0</accession>
<name>A0A1M7L5J0_9BACI</name>
<dbReference type="Proteomes" id="UP000184184">
    <property type="component" value="Unassembled WGS sequence"/>
</dbReference>
<keyword evidence="1" id="KW-0175">Coiled coil</keyword>
<gene>
    <name evidence="2" type="ORF">SAMN05216179_0950</name>
</gene>
<evidence type="ECO:0000313" key="2">
    <source>
        <dbReference type="EMBL" id="SHM73351.1"/>
    </source>
</evidence>
<evidence type="ECO:0000256" key="1">
    <source>
        <dbReference type="SAM" id="Coils"/>
    </source>
</evidence>
<dbReference type="OrthoDB" id="2972073at2"/>
<keyword evidence="3" id="KW-1185">Reference proteome</keyword>
<organism evidence="2 3">
    <name type="scientific">Gracilibacillus kekensis</name>
    <dbReference type="NCBI Taxonomy" id="1027249"/>
    <lineage>
        <taxon>Bacteria</taxon>
        <taxon>Bacillati</taxon>
        <taxon>Bacillota</taxon>
        <taxon>Bacilli</taxon>
        <taxon>Bacillales</taxon>
        <taxon>Bacillaceae</taxon>
        <taxon>Gracilibacillus</taxon>
    </lineage>
</organism>
<dbReference type="AlphaFoldDB" id="A0A1M7L5J0"/>
<dbReference type="STRING" id="1027249.SAMN05216179_0950"/>
<feature type="coiled-coil region" evidence="1">
    <location>
        <begin position="28"/>
        <end position="55"/>
    </location>
</feature>